<comment type="caution">
    <text evidence="3">The sequence shown here is derived from an EMBL/GenBank/DDBJ whole genome shotgun (WGS) entry which is preliminary data.</text>
</comment>
<dbReference type="EMBL" id="BMZI01000008">
    <property type="protein sequence ID" value="GHB32518.1"/>
    <property type="molecule type" value="Genomic_DNA"/>
</dbReference>
<reference evidence="4" key="1">
    <citation type="journal article" date="2019" name="Int. J. Syst. Evol. Microbiol.">
        <title>The Global Catalogue of Microorganisms (GCM) 10K type strain sequencing project: providing services to taxonomists for standard genome sequencing and annotation.</title>
        <authorList>
            <consortium name="The Broad Institute Genomics Platform"/>
            <consortium name="The Broad Institute Genome Sequencing Center for Infectious Disease"/>
            <person name="Wu L."/>
            <person name="Ma J."/>
        </authorList>
    </citation>
    <scope>NUCLEOTIDE SEQUENCE [LARGE SCALE GENOMIC DNA]</scope>
    <source>
        <strain evidence="4">KCTC 32998</strain>
    </source>
</reference>
<name>A0ABQ3EEY5_9GAMM</name>
<accession>A0ABQ3EEY5</accession>
<dbReference type="InterPro" id="IPR036165">
    <property type="entry name" value="YefM-like_sf"/>
</dbReference>
<evidence type="ECO:0000256" key="1">
    <source>
        <dbReference type="ARBA" id="ARBA00009981"/>
    </source>
</evidence>
<dbReference type="PANTHER" id="PTHR33713:SF6">
    <property type="entry name" value="ANTITOXIN YEFM"/>
    <property type="match status" value="1"/>
</dbReference>
<protein>
    <recommendedName>
        <fullName evidence="2">Antitoxin</fullName>
    </recommendedName>
</protein>
<dbReference type="SUPFAM" id="SSF143120">
    <property type="entry name" value="YefM-like"/>
    <property type="match status" value="1"/>
</dbReference>
<dbReference type="Proteomes" id="UP000646745">
    <property type="component" value="Unassembled WGS sequence"/>
</dbReference>
<evidence type="ECO:0000313" key="3">
    <source>
        <dbReference type="EMBL" id="GHB32518.1"/>
    </source>
</evidence>
<dbReference type="Gene3D" id="3.40.1620.10">
    <property type="entry name" value="YefM-like domain"/>
    <property type="match status" value="1"/>
</dbReference>
<comment type="similarity">
    <text evidence="1 2">Belongs to the phD/YefM antitoxin family.</text>
</comment>
<evidence type="ECO:0000313" key="4">
    <source>
        <dbReference type="Proteomes" id="UP000646745"/>
    </source>
</evidence>
<dbReference type="PANTHER" id="PTHR33713">
    <property type="entry name" value="ANTITOXIN YAFN-RELATED"/>
    <property type="match status" value="1"/>
</dbReference>
<proteinExistence type="inferred from homology"/>
<keyword evidence="4" id="KW-1185">Reference proteome</keyword>
<dbReference type="Gene3D" id="1.10.1220.170">
    <property type="match status" value="1"/>
</dbReference>
<sequence>MTGGVMTGVTATEARSNLYRLIDETAESHQPIVITGKRNRAVLIAEEDWSAIQETLYLLSVPGMRESIREGMETPVDDCDAELDW</sequence>
<gene>
    <name evidence="3" type="ORF">GCM10009038_34230</name>
</gene>
<organism evidence="3 4">
    <name type="scientific">Salinicola rhizosphaerae</name>
    <dbReference type="NCBI Taxonomy" id="1443141"/>
    <lineage>
        <taxon>Bacteria</taxon>
        <taxon>Pseudomonadati</taxon>
        <taxon>Pseudomonadota</taxon>
        <taxon>Gammaproteobacteria</taxon>
        <taxon>Oceanospirillales</taxon>
        <taxon>Halomonadaceae</taxon>
        <taxon>Salinicola</taxon>
    </lineage>
</organism>
<dbReference type="InterPro" id="IPR006442">
    <property type="entry name" value="Antitoxin_Phd/YefM"/>
</dbReference>
<comment type="function">
    <text evidence="2">Antitoxin component of a type II toxin-antitoxin (TA) system.</text>
</comment>
<dbReference type="NCBIfam" id="TIGR01552">
    <property type="entry name" value="phd_fam"/>
    <property type="match status" value="1"/>
</dbReference>
<dbReference type="Pfam" id="PF02604">
    <property type="entry name" value="PhdYeFM_antitox"/>
    <property type="match status" value="1"/>
</dbReference>
<dbReference type="InterPro" id="IPR051405">
    <property type="entry name" value="phD/YefM_antitoxin"/>
</dbReference>
<evidence type="ECO:0000256" key="2">
    <source>
        <dbReference type="RuleBase" id="RU362080"/>
    </source>
</evidence>